<proteinExistence type="predicted"/>
<name>A0A6C0AD36_9ZZZZ</name>
<dbReference type="EMBL" id="MN740593">
    <property type="protein sequence ID" value="QHS77657.1"/>
    <property type="molecule type" value="Genomic_DNA"/>
</dbReference>
<organism evidence="1">
    <name type="scientific">viral metagenome</name>
    <dbReference type="NCBI Taxonomy" id="1070528"/>
    <lineage>
        <taxon>unclassified sequences</taxon>
        <taxon>metagenomes</taxon>
        <taxon>organismal metagenomes</taxon>
    </lineage>
</organism>
<reference evidence="1" key="1">
    <citation type="journal article" date="2020" name="Nature">
        <title>Giant virus diversity and host interactions through global metagenomics.</title>
        <authorList>
            <person name="Schulz F."/>
            <person name="Roux S."/>
            <person name="Paez-Espino D."/>
            <person name="Jungbluth S."/>
            <person name="Walsh D.A."/>
            <person name="Denef V.J."/>
            <person name="McMahon K.D."/>
            <person name="Konstantinidis K.T."/>
            <person name="Eloe-Fadrosh E.A."/>
            <person name="Kyrpides N.C."/>
            <person name="Woyke T."/>
        </authorList>
    </citation>
    <scope>NUCLEOTIDE SEQUENCE</scope>
    <source>
        <strain evidence="1">GVMAG-S-1021933-23</strain>
    </source>
</reference>
<evidence type="ECO:0000313" key="1">
    <source>
        <dbReference type="EMBL" id="QHS77657.1"/>
    </source>
</evidence>
<sequence length="41" mass="4786">MYEISIVNRFIQEYLLQEANGSPNYFLKFQPVGLSVARFAM</sequence>
<dbReference type="AlphaFoldDB" id="A0A6C0AD36"/>
<accession>A0A6C0AD36</accession>
<protein>
    <submittedName>
        <fullName evidence="1">Uncharacterized protein</fullName>
    </submittedName>
</protein>